<dbReference type="SUPFAM" id="SSF55874">
    <property type="entry name" value="ATPase domain of HSP90 chaperone/DNA topoisomerase II/histidine kinase"/>
    <property type="match status" value="1"/>
</dbReference>
<dbReference type="Gene3D" id="3.30.565.10">
    <property type="entry name" value="Histidine kinase-like ATPase, C-terminal domain"/>
    <property type="match status" value="1"/>
</dbReference>
<sequence>MGFSKEYKNEIKNYIIEIIDKGENPYQKVPDKYQVSRQTLSKYIKEFLKADIIEKKSKNIFELKNYVSFSELLKNNKLEEDIIYEKLISKYEKEKKENVIRILNYAFTEMLNNAIEHSSGKEISILYAENYKRIFICIEDNGIGIFKKIKESHNLENENQAIFELQKGKLTSDIKRHSGEGIFFVSKVVNFFRIKSFDKEFHTGDKHNIYSFEKIQKDKQVKGTEVLFIIEKDTDREISEVFKEYTNDYIFDKTTITVHLAKEYLGQKFISRSEARRVLLNVDKFKTIVLDFSMVENIGQGFADEIFRVYADKNPNITILPINQNENVDFMIKRALNSKNTK</sequence>
<evidence type="ECO:0000259" key="1">
    <source>
        <dbReference type="Pfam" id="PF14213"/>
    </source>
</evidence>
<organism evidence="2 3">
    <name type="scientific">Pseudoleptotrichia goodfellowii</name>
    <dbReference type="NCBI Taxonomy" id="157692"/>
    <lineage>
        <taxon>Bacteria</taxon>
        <taxon>Fusobacteriati</taxon>
        <taxon>Fusobacteriota</taxon>
        <taxon>Fusobacteriia</taxon>
        <taxon>Fusobacteriales</taxon>
        <taxon>Leptotrichiaceae</taxon>
        <taxon>Pseudoleptotrichia</taxon>
    </lineage>
</organism>
<protein>
    <recommendedName>
        <fullName evidence="1">DUF4325 domain-containing protein</fullName>
    </recommendedName>
</protein>
<gene>
    <name evidence="2" type="ORF">JCM16774_1374</name>
</gene>
<dbReference type="Pfam" id="PF14213">
    <property type="entry name" value="DUF4325"/>
    <property type="match status" value="1"/>
</dbReference>
<dbReference type="AlphaFoldDB" id="A0A510JAZ4"/>
<dbReference type="InterPro" id="IPR036890">
    <property type="entry name" value="HATPase_C_sf"/>
</dbReference>
<dbReference type="KEGG" id="lgo:JCM16774_1374"/>
<dbReference type="EMBL" id="AP019822">
    <property type="protein sequence ID" value="BBM36442.1"/>
    <property type="molecule type" value="Genomic_DNA"/>
</dbReference>
<dbReference type="RefSeq" id="WP_026737741.1">
    <property type="nucleotide sequence ID" value="NZ_AP019822.1"/>
</dbReference>
<proteinExistence type="predicted"/>
<reference evidence="2 3" key="1">
    <citation type="submission" date="2019-07" db="EMBL/GenBank/DDBJ databases">
        <title>Complete Genome Sequence of Leptotrichia goodfellowii Strain JCM 16774.</title>
        <authorList>
            <person name="Watanabe S."/>
            <person name="Cui L."/>
        </authorList>
    </citation>
    <scope>NUCLEOTIDE SEQUENCE [LARGE SCALE GENOMIC DNA]</scope>
    <source>
        <strain evidence="2 3">JCM16774</strain>
    </source>
</reference>
<evidence type="ECO:0000313" key="2">
    <source>
        <dbReference type="EMBL" id="BBM36442.1"/>
    </source>
</evidence>
<name>A0A510JAZ4_9FUSO</name>
<dbReference type="Proteomes" id="UP000321606">
    <property type="component" value="Chromosome"/>
</dbReference>
<dbReference type="OrthoDB" id="1778336at2"/>
<evidence type="ECO:0000313" key="3">
    <source>
        <dbReference type="Proteomes" id="UP000321606"/>
    </source>
</evidence>
<dbReference type="InterPro" id="IPR025474">
    <property type="entry name" value="DUF4325"/>
</dbReference>
<feature type="domain" description="DUF4325" evidence="1">
    <location>
        <begin position="275"/>
        <end position="328"/>
    </location>
</feature>
<accession>A0A510JAZ4</accession>
<dbReference type="STRING" id="714315.GCA_000516535_01379"/>